<dbReference type="GO" id="GO:0005886">
    <property type="term" value="C:plasma membrane"/>
    <property type="evidence" value="ECO:0007669"/>
    <property type="project" value="UniProtKB-SubCell"/>
</dbReference>
<dbReference type="EMBL" id="FUXX01000019">
    <property type="protein sequence ID" value="SKA62626.1"/>
    <property type="molecule type" value="Genomic_DNA"/>
</dbReference>
<dbReference type="AlphaFoldDB" id="A0A1T4VCK7"/>
<comment type="similarity">
    <text evidence="1 9 11">Belongs to the peptidase A8 family.</text>
</comment>
<keyword evidence="5 9" id="KW-0064">Aspartyl protease</keyword>
<comment type="function">
    <text evidence="9 10">This protein specifically catalyzes the removal of signal peptides from prolipoproteins.</text>
</comment>
<evidence type="ECO:0000256" key="9">
    <source>
        <dbReference type="HAMAP-Rule" id="MF_00161"/>
    </source>
</evidence>
<dbReference type="GO" id="GO:0006508">
    <property type="term" value="P:proteolysis"/>
    <property type="evidence" value="ECO:0007669"/>
    <property type="project" value="UniProtKB-KW"/>
</dbReference>
<evidence type="ECO:0000256" key="4">
    <source>
        <dbReference type="ARBA" id="ARBA00022692"/>
    </source>
</evidence>
<keyword evidence="13" id="KW-1185">Reference proteome</keyword>
<dbReference type="Proteomes" id="UP000242432">
    <property type="component" value="Unassembled WGS sequence"/>
</dbReference>
<dbReference type="PANTHER" id="PTHR33695">
    <property type="entry name" value="LIPOPROTEIN SIGNAL PEPTIDASE"/>
    <property type="match status" value="1"/>
</dbReference>
<keyword evidence="3 9" id="KW-0645">Protease</keyword>
<accession>A0A1T4VCK7</accession>
<organism evidence="12 13">
    <name type="scientific">Succinivibrio dextrinosolvens DSM 3072</name>
    <dbReference type="NCBI Taxonomy" id="1123324"/>
    <lineage>
        <taxon>Bacteria</taxon>
        <taxon>Pseudomonadati</taxon>
        <taxon>Pseudomonadota</taxon>
        <taxon>Gammaproteobacteria</taxon>
        <taxon>Aeromonadales</taxon>
        <taxon>Succinivibrionaceae</taxon>
        <taxon>Succinivibrio</taxon>
    </lineage>
</organism>
<evidence type="ECO:0000313" key="12">
    <source>
        <dbReference type="EMBL" id="SKA62626.1"/>
    </source>
</evidence>
<evidence type="ECO:0000256" key="2">
    <source>
        <dbReference type="ARBA" id="ARBA00022475"/>
    </source>
</evidence>
<comment type="subcellular location">
    <subcellularLocation>
        <location evidence="9">Cell membrane</location>
        <topology evidence="9">Multi-pass membrane protein</topology>
    </subcellularLocation>
</comment>
<name>A0A1T4VCK7_9GAMM</name>
<dbReference type="Pfam" id="PF01252">
    <property type="entry name" value="Peptidase_A8"/>
    <property type="match status" value="1"/>
</dbReference>
<dbReference type="PROSITE" id="PS00855">
    <property type="entry name" value="SPASE_II"/>
    <property type="match status" value="1"/>
</dbReference>
<dbReference type="HAMAP" id="MF_00161">
    <property type="entry name" value="LspA"/>
    <property type="match status" value="1"/>
</dbReference>
<dbReference type="PRINTS" id="PR00781">
    <property type="entry name" value="LIPOSIGPTASE"/>
</dbReference>
<feature type="transmembrane region" description="Helical" evidence="9">
    <location>
        <begin position="98"/>
        <end position="120"/>
    </location>
</feature>
<reference evidence="13" key="1">
    <citation type="submission" date="2017-02" db="EMBL/GenBank/DDBJ databases">
        <authorList>
            <person name="Varghese N."/>
            <person name="Submissions S."/>
        </authorList>
    </citation>
    <scope>NUCLEOTIDE SEQUENCE [LARGE SCALE GENOMIC DNA]</scope>
    <source>
        <strain evidence="13">DSM 3072</strain>
    </source>
</reference>
<comment type="catalytic activity">
    <reaction evidence="9 10">
        <text>Release of signal peptides from bacterial membrane prolipoproteins. Hydrolyzes -Xaa-Yaa-Zaa-|-(S,diacylglyceryl)Cys-, in which Xaa is hydrophobic (preferably Leu), and Yaa (Ala or Ser) and Zaa (Gly or Ala) have small, neutral side chains.</text>
        <dbReference type="EC" id="3.4.23.36"/>
    </reaction>
</comment>
<dbReference type="InterPro" id="IPR001872">
    <property type="entry name" value="Peptidase_A8"/>
</dbReference>
<feature type="active site" evidence="9">
    <location>
        <position position="147"/>
    </location>
</feature>
<keyword evidence="8 9" id="KW-0472">Membrane</keyword>
<evidence type="ECO:0000256" key="3">
    <source>
        <dbReference type="ARBA" id="ARBA00022670"/>
    </source>
</evidence>
<dbReference type="UniPathway" id="UPA00665"/>
<protein>
    <recommendedName>
        <fullName evidence="9">Lipoprotein signal peptidase</fullName>
        <ecNumber evidence="9">3.4.23.36</ecNumber>
    </recommendedName>
    <alternativeName>
        <fullName evidence="9">Prolipoprotein signal peptidase</fullName>
    </alternativeName>
    <alternativeName>
        <fullName evidence="9">Signal peptidase II</fullName>
        <shortName evidence="9">SPase II</shortName>
    </alternativeName>
</protein>
<evidence type="ECO:0000313" key="13">
    <source>
        <dbReference type="Proteomes" id="UP000242432"/>
    </source>
</evidence>
<feature type="transmembrane region" description="Helical" evidence="9">
    <location>
        <begin position="13"/>
        <end position="32"/>
    </location>
</feature>
<feature type="active site" evidence="9">
    <location>
        <position position="125"/>
    </location>
</feature>
<evidence type="ECO:0000256" key="10">
    <source>
        <dbReference type="RuleBase" id="RU000594"/>
    </source>
</evidence>
<evidence type="ECO:0000256" key="5">
    <source>
        <dbReference type="ARBA" id="ARBA00022750"/>
    </source>
</evidence>
<feature type="transmembrane region" description="Helical" evidence="9">
    <location>
        <begin position="72"/>
        <end position="91"/>
    </location>
</feature>
<keyword evidence="7 9" id="KW-1133">Transmembrane helix</keyword>
<feature type="transmembrane region" description="Helical" evidence="9">
    <location>
        <begin position="140"/>
        <end position="163"/>
    </location>
</feature>
<dbReference type="EC" id="3.4.23.36" evidence="9"/>
<dbReference type="STRING" id="83771.SAMN02910357_00865"/>
<dbReference type="RefSeq" id="WP_078928774.1">
    <property type="nucleotide sequence ID" value="NZ_FUXX01000019.1"/>
</dbReference>
<keyword evidence="4 9" id="KW-0812">Transmembrane</keyword>
<gene>
    <name evidence="9" type="primary">lspA</name>
    <name evidence="12" type="ORF">SAMN02745213_01294</name>
</gene>
<dbReference type="NCBIfam" id="TIGR00077">
    <property type="entry name" value="lspA"/>
    <property type="match status" value="1"/>
</dbReference>
<evidence type="ECO:0000256" key="8">
    <source>
        <dbReference type="ARBA" id="ARBA00023136"/>
    </source>
</evidence>
<evidence type="ECO:0000256" key="11">
    <source>
        <dbReference type="RuleBase" id="RU004181"/>
    </source>
</evidence>
<comment type="pathway">
    <text evidence="9">Protein modification; lipoprotein biosynthesis (signal peptide cleavage).</text>
</comment>
<sequence length="171" mass="19104">MTSLFSKENGSKFLLWSLLVIVLDQLTKYWISSSIPVDTVGYRVASFFSIVHVWNEGAAFSFLASMGGWQRYFFMGIAVVICAVLLFCLLRTSKEKKWTCLAISLVIGGALGNLIDRILWSHVIDFLLFYIKTDSFFYAYPAFNVADIAVCCGAGLLVIIGFLGKEDPIKK</sequence>
<evidence type="ECO:0000256" key="7">
    <source>
        <dbReference type="ARBA" id="ARBA00022989"/>
    </source>
</evidence>
<proteinExistence type="inferred from homology"/>
<evidence type="ECO:0000256" key="1">
    <source>
        <dbReference type="ARBA" id="ARBA00006139"/>
    </source>
</evidence>
<evidence type="ECO:0000256" key="6">
    <source>
        <dbReference type="ARBA" id="ARBA00022801"/>
    </source>
</evidence>
<keyword evidence="2 9" id="KW-1003">Cell membrane</keyword>
<dbReference type="PANTHER" id="PTHR33695:SF1">
    <property type="entry name" value="LIPOPROTEIN SIGNAL PEPTIDASE"/>
    <property type="match status" value="1"/>
</dbReference>
<keyword evidence="6 9" id="KW-0378">Hydrolase</keyword>
<dbReference type="GO" id="GO:0004190">
    <property type="term" value="F:aspartic-type endopeptidase activity"/>
    <property type="evidence" value="ECO:0007669"/>
    <property type="project" value="UniProtKB-UniRule"/>
</dbReference>